<comment type="cofactor">
    <cofactor evidence="1">
        <name>FAD</name>
        <dbReference type="ChEBI" id="CHEBI:57692"/>
    </cofactor>
</comment>
<evidence type="ECO:0000256" key="5">
    <source>
        <dbReference type="ARBA" id="ARBA00023002"/>
    </source>
</evidence>
<feature type="signal peptide" evidence="6">
    <location>
        <begin position="1"/>
        <end position="17"/>
    </location>
</feature>
<evidence type="ECO:0000256" key="6">
    <source>
        <dbReference type="SAM" id="SignalP"/>
    </source>
</evidence>
<comment type="similarity">
    <text evidence="2">Belongs to the oxygen-dependent FAD-linked oxidoreductase family.</text>
</comment>
<proteinExistence type="inferred from homology"/>
<dbReference type="GO" id="GO:0071949">
    <property type="term" value="F:FAD binding"/>
    <property type="evidence" value="ECO:0007669"/>
    <property type="project" value="InterPro"/>
</dbReference>
<dbReference type="InterPro" id="IPR006094">
    <property type="entry name" value="Oxid_FAD_bind_N"/>
</dbReference>
<dbReference type="PANTHER" id="PTHR42973:SF9">
    <property type="entry name" value="FAD-BINDING PCMH-TYPE DOMAIN-CONTAINING PROTEIN-RELATED"/>
    <property type="match status" value="1"/>
</dbReference>
<keyword evidence="3" id="KW-0285">Flavoprotein</keyword>
<dbReference type="InParanoid" id="A0A7C8MJI5"/>
<dbReference type="AlphaFoldDB" id="A0A7C8MJI5"/>
<reference evidence="8 9" key="1">
    <citation type="submission" date="2019-12" db="EMBL/GenBank/DDBJ databases">
        <title>Draft genome sequence of the ascomycete Xylaria multiplex DSM 110363.</title>
        <authorList>
            <person name="Buettner E."/>
            <person name="Kellner H."/>
        </authorList>
    </citation>
    <scope>NUCLEOTIDE SEQUENCE [LARGE SCALE GENOMIC DNA]</scope>
    <source>
        <strain evidence="8 9">DSM 110363</strain>
    </source>
</reference>
<dbReference type="Gene3D" id="3.40.462.20">
    <property type="match status" value="1"/>
</dbReference>
<dbReference type="PROSITE" id="PS51387">
    <property type="entry name" value="FAD_PCMH"/>
    <property type="match status" value="1"/>
</dbReference>
<dbReference type="InterPro" id="IPR016167">
    <property type="entry name" value="FAD-bd_PCMH_sub1"/>
</dbReference>
<dbReference type="PANTHER" id="PTHR42973">
    <property type="entry name" value="BINDING OXIDOREDUCTASE, PUTATIVE (AFU_ORTHOLOGUE AFUA_1G17690)-RELATED"/>
    <property type="match status" value="1"/>
</dbReference>
<dbReference type="InterPro" id="IPR050416">
    <property type="entry name" value="FAD-linked_Oxidoreductase"/>
</dbReference>
<dbReference type="InterPro" id="IPR016169">
    <property type="entry name" value="FAD-bd_PCMH_sub2"/>
</dbReference>
<gene>
    <name evidence="8" type="ORF">GQX73_g7301</name>
</gene>
<evidence type="ECO:0000256" key="4">
    <source>
        <dbReference type="ARBA" id="ARBA00022827"/>
    </source>
</evidence>
<dbReference type="InterPro" id="IPR016166">
    <property type="entry name" value="FAD-bd_PCMH"/>
</dbReference>
<feature type="chain" id="PRO_5028808906" description="FAD-binding PCMH-type domain-containing protein" evidence="6">
    <location>
        <begin position="18"/>
        <end position="478"/>
    </location>
</feature>
<dbReference type="SUPFAM" id="SSF56176">
    <property type="entry name" value="FAD-binding/transporter-associated domain-like"/>
    <property type="match status" value="1"/>
</dbReference>
<dbReference type="InterPro" id="IPR012951">
    <property type="entry name" value="BBE"/>
</dbReference>
<accession>A0A7C8MJI5</accession>
<dbReference type="Gene3D" id="3.30.465.10">
    <property type="match status" value="1"/>
</dbReference>
<evidence type="ECO:0000259" key="7">
    <source>
        <dbReference type="PROSITE" id="PS51387"/>
    </source>
</evidence>
<dbReference type="InterPro" id="IPR036318">
    <property type="entry name" value="FAD-bd_PCMH-like_sf"/>
</dbReference>
<evidence type="ECO:0000313" key="8">
    <source>
        <dbReference type="EMBL" id="KAF2966272.1"/>
    </source>
</evidence>
<dbReference type="Pfam" id="PF08031">
    <property type="entry name" value="BBE"/>
    <property type="match status" value="1"/>
</dbReference>
<evidence type="ECO:0000256" key="1">
    <source>
        <dbReference type="ARBA" id="ARBA00001974"/>
    </source>
</evidence>
<dbReference type="Gene3D" id="3.30.43.10">
    <property type="entry name" value="Uridine Diphospho-n-acetylenolpyruvylglucosamine Reductase, domain 2"/>
    <property type="match status" value="1"/>
</dbReference>
<dbReference type="Pfam" id="PF01565">
    <property type="entry name" value="FAD_binding_4"/>
    <property type="match status" value="1"/>
</dbReference>
<keyword evidence="5" id="KW-0560">Oxidoreductase</keyword>
<evidence type="ECO:0000313" key="9">
    <source>
        <dbReference type="Proteomes" id="UP000481858"/>
    </source>
</evidence>
<name>A0A7C8MJI5_9PEZI</name>
<keyword evidence="6" id="KW-0732">Signal</keyword>
<sequence length="478" mass="52208">MRQFGVALLSACAFCAASHNSYPADCESPEGFAQVLRNSLSSAAAIYLPGSEEFEEVTTRWSEFSTPTVNLAVVPATENDVVETVRRANVCGLPILAFNGVHGSSTTLAQDGKTATIGGGTSSKTVTDTLWASGKQTVTGTCECVSYLGPALGGGHGWLQGHHGLVADQFVSLNIIFADGTLKTIDSSSDLWWAMKGAGHNFGIVTSVTAKVYDIEHRDWAIETLTFSGDKVEAVYEAANRYLSNLPAEITNWSWWLNEADVDPDRPIILFFIIQEGATIVDPAYVNPFRDIGPISSETKSGSYRDLATWTLIAVDSAPCQIAGRANTRFPVYVREYNVTAQREAYDIFAANVGGANSPFSGSTFLFEGYPQGGVQGIDSDSTAFAYRSDSLLIAVRLGYEPTGKELDDQAAQLGNQLRDIIHRGSGYKDLHVYVNYAYGNEKPEGWYGYERWRQARLKELKHKYDPQGHFNFYAPIE</sequence>
<protein>
    <recommendedName>
        <fullName evidence="7">FAD-binding PCMH-type domain-containing protein</fullName>
    </recommendedName>
</protein>
<dbReference type="Proteomes" id="UP000481858">
    <property type="component" value="Unassembled WGS sequence"/>
</dbReference>
<evidence type="ECO:0000256" key="2">
    <source>
        <dbReference type="ARBA" id="ARBA00005466"/>
    </source>
</evidence>
<comment type="caution">
    <text evidence="8">The sequence shown here is derived from an EMBL/GenBank/DDBJ whole genome shotgun (WGS) entry which is preliminary data.</text>
</comment>
<dbReference type="OrthoDB" id="9996127at2759"/>
<keyword evidence="4" id="KW-0274">FAD</keyword>
<organism evidence="8 9">
    <name type="scientific">Xylaria multiplex</name>
    <dbReference type="NCBI Taxonomy" id="323545"/>
    <lineage>
        <taxon>Eukaryota</taxon>
        <taxon>Fungi</taxon>
        <taxon>Dikarya</taxon>
        <taxon>Ascomycota</taxon>
        <taxon>Pezizomycotina</taxon>
        <taxon>Sordariomycetes</taxon>
        <taxon>Xylariomycetidae</taxon>
        <taxon>Xylariales</taxon>
        <taxon>Xylariaceae</taxon>
        <taxon>Xylaria</taxon>
    </lineage>
</organism>
<dbReference type="GO" id="GO:0016491">
    <property type="term" value="F:oxidoreductase activity"/>
    <property type="evidence" value="ECO:0007669"/>
    <property type="project" value="UniProtKB-KW"/>
</dbReference>
<keyword evidence="9" id="KW-1185">Reference proteome</keyword>
<dbReference type="EMBL" id="WUBL01000093">
    <property type="protein sequence ID" value="KAF2966272.1"/>
    <property type="molecule type" value="Genomic_DNA"/>
</dbReference>
<feature type="domain" description="FAD-binding PCMH-type" evidence="7">
    <location>
        <begin position="39"/>
        <end position="215"/>
    </location>
</feature>
<evidence type="ECO:0000256" key="3">
    <source>
        <dbReference type="ARBA" id="ARBA00022630"/>
    </source>
</evidence>